<comment type="caution">
    <text evidence="2">The sequence shown here is derived from an EMBL/GenBank/DDBJ whole genome shotgun (WGS) entry which is preliminary data.</text>
</comment>
<dbReference type="EMBL" id="JAHUZN010000009">
    <property type="protein sequence ID" value="KAG8482640.1"/>
    <property type="molecule type" value="Genomic_DNA"/>
</dbReference>
<evidence type="ECO:0000313" key="3">
    <source>
        <dbReference type="Proteomes" id="UP000701853"/>
    </source>
</evidence>
<dbReference type="AlphaFoldDB" id="A0A8J5YM74"/>
<proteinExistence type="predicted"/>
<evidence type="ECO:0000313" key="2">
    <source>
        <dbReference type="EMBL" id="KAG8482640.1"/>
    </source>
</evidence>
<keyword evidence="3" id="KW-1185">Reference proteome</keyword>
<name>A0A8J5YM74_9ROSI</name>
<dbReference type="OrthoDB" id="1018814at2759"/>
<feature type="region of interest" description="Disordered" evidence="1">
    <location>
        <begin position="24"/>
        <end position="43"/>
    </location>
</feature>
<evidence type="ECO:0000256" key="1">
    <source>
        <dbReference type="SAM" id="MobiDB-lite"/>
    </source>
</evidence>
<sequence>MEAFPLSLHLKPSLKAHQIRPQNPLSTFDVDEGDEDSSGSFARHTEVNGAVDGCFGATGQRRAEPRALDVPIKHARGVWCWGETRVSNLA</sequence>
<protein>
    <submittedName>
        <fullName evidence="2">Uncharacterized protein</fullName>
    </submittedName>
</protein>
<dbReference type="Proteomes" id="UP000701853">
    <property type="component" value="Chromosome 9"/>
</dbReference>
<reference evidence="2 3" key="1">
    <citation type="journal article" date="2021" name="bioRxiv">
        <title>The Gossypium anomalum genome as a resource for cotton improvement and evolutionary analysis of hybrid incompatibility.</title>
        <authorList>
            <person name="Grover C.E."/>
            <person name="Yuan D."/>
            <person name="Arick M.A."/>
            <person name="Miller E.R."/>
            <person name="Hu G."/>
            <person name="Peterson D.G."/>
            <person name="Wendel J.F."/>
            <person name="Udall J.A."/>
        </authorList>
    </citation>
    <scope>NUCLEOTIDE SEQUENCE [LARGE SCALE GENOMIC DNA]</scope>
    <source>
        <strain evidence="2">JFW-Udall</strain>
        <tissue evidence="2">Leaf</tissue>
    </source>
</reference>
<accession>A0A8J5YM74</accession>
<gene>
    <name evidence="2" type="ORF">CXB51_024485</name>
</gene>
<organism evidence="2 3">
    <name type="scientific">Gossypium anomalum</name>
    <dbReference type="NCBI Taxonomy" id="47600"/>
    <lineage>
        <taxon>Eukaryota</taxon>
        <taxon>Viridiplantae</taxon>
        <taxon>Streptophyta</taxon>
        <taxon>Embryophyta</taxon>
        <taxon>Tracheophyta</taxon>
        <taxon>Spermatophyta</taxon>
        <taxon>Magnoliopsida</taxon>
        <taxon>eudicotyledons</taxon>
        <taxon>Gunneridae</taxon>
        <taxon>Pentapetalae</taxon>
        <taxon>rosids</taxon>
        <taxon>malvids</taxon>
        <taxon>Malvales</taxon>
        <taxon>Malvaceae</taxon>
        <taxon>Malvoideae</taxon>
        <taxon>Gossypium</taxon>
    </lineage>
</organism>